<dbReference type="PROSITE" id="PS00149">
    <property type="entry name" value="SULFATASE_2"/>
    <property type="match status" value="1"/>
</dbReference>
<organism evidence="6 7">
    <name type="scientific">Paenibacillus radicis</name>
    <name type="common">ex Xue et al. 2023</name>
    <dbReference type="NCBI Taxonomy" id="2972489"/>
    <lineage>
        <taxon>Bacteria</taxon>
        <taxon>Bacillati</taxon>
        <taxon>Bacillota</taxon>
        <taxon>Bacilli</taxon>
        <taxon>Bacillales</taxon>
        <taxon>Paenibacillaceae</taxon>
        <taxon>Paenibacillus</taxon>
    </lineage>
</organism>
<dbReference type="InterPro" id="IPR050738">
    <property type="entry name" value="Sulfatase"/>
</dbReference>
<dbReference type="Gene3D" id="3.40.720.10">
    <property type="entry name" value="Alkaline Phosphatase, subunit A"/>
    <property type="match status" value="1"/>
</dbReference>
<evidence type="ECO:0000313" key="6">
    <source>
        <dbReference type="EMBL" id="MCR8635896.1"/>
    </source>
</evidence>
<dbReference type="InterPro" id="IPR024607">
    <property type="entry name" value="Sulfatase_CS"/>
</dbReference>
<comment type="similarity">
    <text evidence="1">Belongs to the sulfatase family.</text>
</comment>
<dbReference type="CDD" id="cd16155">
    <property type="entry name" value="sulfatase_like"/>
    <property type="match status" value="1"/>
</dbReference>
<dbReference type="Pfam" id="PF00884">
    <property type="entry name" value="Sulfatase"/>
    <property type="match status" value="1"/>
</dbReference>
<name>A0ABT1YRW0_9BACL</name>
<dbReference type="RefSeq" id="WP_258217439.1">
    <property type="nucleotide sequence ID" value="NZ_JANQBD010000033.1"/>
</dbReference>
<protein>
    <submittedName>
        <fullName evidence="6">Sulfatase-like hydrolase/transferase</fullName>
    </submittedName>
</protein>
<evidence type="ECO:0000256" key="4">
    <source>
        <dbReference type="ARBA" id="ARBA00022837"/>
    </source>
</evidence>
<dbReference type="EMBL" id="JANQBD010000033">
    <property type="protein sequence ID" value="MCR8635896.1"/>
    <property type="molecule type" value="Genomic_DNA"/>
</dbReference>
<dbReference type="PANTHER" id="PTHR42693">
    <property type="entry name" value="ARYLSULFATASE FAMILY MEMBER"/>
    <property type="match status" value="1"/>
</dbReference>
<keyword evidence="7" id="KW-1185">Reference proteome</keyword>
<comment type="caution">
    <text evidence="6">The sequence shown here is derived from an EMBL/GenBank/DDBJ whole genome shotgun (WGS) entry which is preliminary data.</text>
</comment>
<evidence type="ECO:0000259" key="5">
    <source>
        <dbReference type="Pfam" id="PF00884"/>
    </source>
</evidence>
<gene>
    <name evidence="6" type="ORF">NV381_32370</name>
</gene>
<dbReference type="PANTHER" id="PTHR42693:SF33">
    <property type="entry name" value="ARYLSULFATASE"/>
    <property type="match status" value="1"/>
</dbReference>
<evidence type="ECO:0000256" key="2">
    <source>
        <dbReference type="ARBA" id="ARBA00022723"/>
    </source>
</evidence>
<dbReference type="Proteomes" id="UP001300012">
    <property type="component" value="Unassembled WGS sequence"/>
</dbReference>
<keyword evidence="2" id="KW-0479">Metal-binding</keyword>
<sequence>MREQQAVRKKPNILFLIADDHRFDGLGAYGNPVVQTPVLDQLAAEGVLFKSMYTMGGQTAALCVPSRACLLTGANVFNTTAACKEVTLGETENQDLWALNPALATLPEVLRADGYRTFGIGKWHNGKGSFARGFAGGANIFFGGMGDHVGLPLHAFDPNGIYPQEMAVLSDTFSSELFADEAINFIHSHQEDDPFLLYVAFTAPHDPRTPPQEYADLYHAENIPLPDNYMTEHPFDNGELYVRDELLASLPRQPGEIRQHLADYYGMITHLDVQIGRIVQALQQSGHAEDTIIVYTADHGLALGQHGLLGKQNLYEHSIHIPLLMQGPGLPQGVEVGGLGCQIDIFPTLCELTGTRLSDTVEGRSLMPLISGQETMLRESVFSAYKNVQRMISDGRWKYIRYYSSGDKGSNRIQLFDLYKDPWEMSNLADDPLQQTHIQRLEGELLRWQQSVRDPLLHHS</sequence>
<keyword evidence="4" id="KW-0106">Calcium</keyword>
<feature type="domain" description="Sulfatase N-terminal" evidence="5">
    <location>
        <begin position="11"/>
        <end position="354"/>
    </location>
</feature>
<dbReference type="InterPro" id="IPR017850">
    <property type="entry name" value="Alkaline_phosphatase_core_sf"/>
</dbReference>
<evidence type="ECO:0000313" key="7">
    <source>
        <dbReference type="Proteomes" id="UP001300012"/>
    </source>
</evidence>
<dbReference type="SUPFAM" id="SSF53649">
    <property type="entry name" value="Alkaline phosphatase-like"/>
    <property type="match status" value="1"/>
</dbReference>
<evidence type="ECO:0000256" key="3">
    <source>
        <dbReference type="ARBA" id="ARBA00022801"/>
    </source>
</evidence>
<accession>A0ABT1YRW0</accession>
<keyword evidence="3" id="KW-0378">Hydrolase</keyword>
<reference evidence="6 7" key="1">
    <citation type="submission" date="2022-08" db="EMBL/GenBank/DDBJ databases">
        <title>Paenibacillus endoradicis sp. nov., Paenibacillus radicibacter sp. nov and Paenibacillus pararadicis sp. nov., three cold-adapted plant growth-promoting bacteria isolated from root of Larix gmelinii in Great Khingan.</title>
        <authorList>
            <person name="Xue H."/>
        </authorList>
    </citation>
    <scope>NUCLEOTIDE SEQUENCE [LARGE SCALE GENOMIC DNA]</scope>
    <source>
        <strain evidence="6 7">N5-1-1-5</strain>
    </source>
</reference>
<evidence type="ECO:0000256" key="1">
    <source>
        <dbReference type="ARBA" id="ARBA00008779"/>
    </source>
</evidence>
<proteinExistence type="inferred from homology"/>
<dbReference type="InterPro" id="IPR000917">
    <property type="entry name" value="Sulfatase_N"/>
</dbReference>